<dbReference type="CDD" id="cd08001">
    <property type="entry name" value="WGR_PARP1_like"/>
    <property type="match status" value="1"/>
</dbReference>
<evidence type="ECO:0000256" key="31">
    <source>
        <dbReference type="SAM" id="MobiDB-lite"/>
    </source>
</evidence>
<dbReference type="Pfam" id="PF21728">
    <property type="entry name" value="PADR1_N"/>
    <property type="match status" value="1"/>
</dbReference>
<dbReference type="PROSITE" id="PS51977">
    <property type="entry name" value="WGR"/>
    <property type="match status" value="1"/>
</dbReference>
<dbReference type="InterPro" id="IPR036957">
    <property type="entry name" value="Znf_PARP_sf"/>
</dbReference>
<evidence type="ECO:0000256" key="7">
    <source>
        <dbReference type="ARBA" id="ARBA00022533"/>
    </source>
</evidence>
<evidence type="ECO:0000256" key="18">
    <source>
        <dbReference type="ARBA" id="ARBA00023015"/>
    </source>
</evidence>
<evidence type="ECO:0000256" key="4">
    <source>
        <dbReference type="ARBA" id="ARBA00022454"/>
    </source>
</evidence>
<keyword evidence="6" id="KW-1017">Isopeptide bond</keyword>
<keyword evidence="13" id="KW-0677">Repeat</keyword>
<dbReference type="GO" id="GO:0005730">
    <property type="term" value="C:nucleolus"/>
    <property type="evidence" value="ECO:0007669"/>
    <property type="project" value="UniProtKB-SubCell"/>
</dbReference>
<keyword evidence="22" id="KW-0539">Nucleus</keyword>
<comment type="catalytic activity">
    <reaction evidence="29">
        <text>L-seryl-[protein] + NAD(+) = O-(ADP-D-ribosyl)-L-seryl-[protein] + nicotinamide + H(+)</text>
        <dbReference type="Rhea" id="RHEA:58232"/>
        <dbReference type="Rhea" id="RHEA-COMP:9863"/>
        <dbReference type="Rhea" id="RHEA-COMP:15091"/>
        <dbReference type="ChEBI" id="CHEBI:15378"/>
        <dbReference type="ChEBI" id="CHEBI:17154"/>
        <dbReference type="ChEBI" id="CHEBI:29999"/>
        <dbReference type="ChEBI" id="CHEBI:57540"/>
        <dbReference type="ChEBI" id="CHEBI:142556"/>
    </reaction>
    <physiologicalReaction direction="left-to-right" evidence="29">
        <dbReference type="Rhea" id="RHEA:58233"/>
    </physiologicalReaction>
</comment>
<evidence type="ECO:0000256" key="17">
    <source>
        <dbReference type="ARBA" id="ARBA00022859"/>
    </source>
</evidence>
<dbReference type="Proteomes" id="UP000887578">
    <property type="component" value="Unplaced"/>
</dbReference>
<evidence type="ECO:0000256" key="11">
    <source>
        <dbReference type="ARBA" id="ARBA00022695"/>
    </source>
</evidence>
<evidence type="ECO:0000259" key="32">
    <source>
        <dbReference type="PROSITE" id="PS50064"/>
    </source>
</evidence>
<feature type="domain" description="PARP catalytic" evidence="33">
    <location>
        <begin position="571"/>
        <end position="793"/>
    </location>
</feature>
<dbReference type="Gene3D" id="3.90.228.10">
    <property type="match status" value="1"/>
</dbReference>
<comment type="catalytic activity">
    <reaction evidence="26">
        <text>NAD(+) + (ADP-D-ribosyl)n-acceptor = nicotinamide + (ADP-D-ribosyl)n+1-acceptor + H(+).</text>
        <dbReference type="EC" id="2.4.2.30"/>
    </reaction>
</comment>
<evidence type="ECO:0000256" key="19">
    <source>
        <dbReference type="ARBA" id="ARBA00023027"/>
    </source>
</evidence>
<dbReference type="GO" id="GO:0005694">
    <property type="term" value="C:chromosome"/>
    <property type="evidence" value="ECO:0007669"/>
    <property type="project" value="UniProtKB-SubCell"/>
</dbReference>
<dbReference type="GO" id="GO:0005829">
    <property type="term" value="C:cytosol"/>
    <property type="evidence" value="ECO:0007669"/>
    <property type="project" value="UniProtKB-SubCell"/>
</dbReference>
<dbReference type="PROSITE" id="PS50064">
    <property type="entry name" value="ZF_PARP_2"/>
    <property type="match status" value="1"/>
</dbReference>
<keyword evidence="18" id="KW-0805">Transcription regulation</keyword>
<keyword evidence="21" id="KW-0804">Transcription</keyword>
<evidence type="ECO:0000256" key="29">
    <source>
        <dbReference type="ARBA" id="ARBA00048575"/>
    </source>
</evidence>
<dbReference type="InterPro" id="IPR004102">
    <property type="entry name" value="Poly(ADP-ribose)pol_reg_dom"/>
</dbReference>
<evidence type="ECO:0000313" key="37">
    <source>
        <dbReference type="WBParaSite" id="PDA_v2.g19095.t1"/>
    </source>
</evidence>
<evidence type="ECO:0000259" key="35">
    <source>
        <dbReference type="PROSITE" id="PS51977"/>
    </source>
</evidence>
<keyword evidence="8" id="KW-0399">Innate immunity</keyword>
<dbReference type="SMART" id="SM00773">
    <property type="entry name" value="WGR"/>
    <property type="match status" value="1"/>
</dbReference>
<dbReference type="EC" id="2.4.2.-" evidence="30"/>
<keyword evidence="10 30" id="KW-0808">Transferase</keyword>
<dbReference type="Pfam" id="PF02877">
    <property type="entry name" value="PARP_reg"/>
    <property type="match status" value="1"/>
</dbReference>
<comment type="catalytic activity">
    <reaction evidence="23">
        <text>L-glutamyl-[protein] + NAD(+) = 5-O-(ADP-D-ribosyl)-L-glutamyl-[protein] + nicotinamide</text>
        <dbReference type="Rhea" id="RHEA:58224"/>
        <dbReference type="Rhea" id="RHEA-COMP:10208"/>
        <dbReference type="Rhea" id="RHEA-COMP:15089"/>
        <dbReference type="ChEBI" id="CHEBI:17154"/>
        <dbReference type="ChEBI" id="CHEBI:29973"/>
        <dbReference type="ChEBI" id="CHEBI:57540"/>
        <dbReference type="ChEBI" id="CHEBI:142540"/>
    </reaction>
    <physiologicalReaction direction="left-to-right" evidence="23">
        <dbReference type="Rhea" id="RHEA:58225"/>
    </physiologicalReaction>
</comment>
<evidence type="ECO:0000256" key="20">
    <source>
        <dbReference type="ARBA" id="ARBA00023125"/>
    </source>
</evidence>
<dbReference type="Gene3D" id="3.90.640.80">
    <property type="match status" value="1"/>
</dbReference>
<feature type="domain" description="WGR" evidence="35">
    <location>
        <begin position="320"/>
        <end position="418"/>
    </location>
</feature>
<dbReference type="InterPro" id="IPR036616">
    <property type="entry name" value="Poly(ADP-ribose)pol_reg_dom_sf"/>
</dbReference>
<dbReference type="AlphaFoldDB" id="A0A914PKY9"/>
<dbReference type="CDD" id="cd01437">
    <property type="entry name" value="parp_like"/>
    <property type="match status" value="1"/>
</dbReference>
<accession>A0A914PKY9</accession>
<dbReference type="FunFam" id="1.20.142.10:FF:000002">
    <property type="entry name" value="Poly [ADP-ribose] polymerase"/>
    <property type="match status" value="1"/>
</dbReference>
<dbReference type="GO" id="GO:0003677">
    <property type="term" value="F:DNA binding"/>
    <property type="evidence" value="ECO:0007669"/>
    <property type="project" value="UniProtKB-KW"/>
</dbReference>
<dbReference type="Pfam" id="PF00644">
    <property type="entry name" value="PARP"/>
    <property type="match status" value="1"/>
</dbReference>
<dbReference type="PROSITE" id="PS51059">
    <property type="entry name" value="PARP_CATALYTIC"/>
    <property type="match status" value="1"/>
</dbReference>
<evidence type="ECO:0000256" key="1">
    <source>
        <dbReference type="ARBA" id="ARBA00004286"/>
    </source>
</evidence>
<dbReference type="Pfam" id="PF05406">
    <property type="entry name" value="WGR"/>
    <property type="match status" value="1"/>
</dbReference>
<dbReference type="PANTHER" id="PTHR10459">
    <property type="entry name" value="DNA LIGASE"/>
    <property type="match status" value="1"/>
</dbReference>
<keyword evidence="36" id="KW-1185">Reference proteome</keyword>
<evidence type="ECO:0000256" key="25">
    <source>
        <dbReference type="ARBA" id="ARBA00024347"/>
    </source>
</evidence>
<feature type="domain" description="PARP alpha-helical" evidence="34">
    <location>
        <begin position="442"/>
        <end position="559"/>
    </location>
</feature>
<dbReference type="InterPro" id="IPR001510">
    <property type="entry name" value="Znf_PARP"/>
</dbReference>
<evidence type="ECO:0000313" key="36">
    <source>
        <dbReference type="Proteomes" id="UP000887578"/>
    </source>
</evidence>
<dbReference type="Pfam" id="PF00645">
    <property type="entry name" value="zf-PARP"/>
    <property type="match status" value="1"/>
</dbReference>
<evidence type="ECO:0000256" key="8">
    <source>
        <dbReference type="ARBA" id="ARBA00022588"/>
    </source>
</evidence>
<dbReference type="WBParaSite" id="PDA_v2.g19095.t1">
    <property type="protein sequence ID" value="PDA_v2.g19095.t1"/>
    <property type="gene ID" value="PDA_v2.g19095"/>
</dbReference>
<dbReference type="FunFam" id="3.90.228.10:FF:000002">
    <property type="entry name" value="Poly [ADP-ribose] polymerase"/>
    <property type="match status" value="1"/>
</dbReference>
<dbReference type="InterPro" id="IPR008893">
    <property type="entry name" value="WGR_domain"/>
</dbReference>
<keyword evidence="9 30" id="KW-0328">Glycosyltransferase</keyword>
<proteinExistence type="inferred from homology"/>
<feature type="compositionally biased region" description="Low complexity" evidence="31">
    <location>
        <begin position="97"/>
        <end position="110"/>
    </location>
</feature>
<keyword evidence="16" id="KW-0862">Zinc</keyword>
<keyword evidence="20" id="KW-0238">DNA-binding</keyword>
<evidence type="ECO:0000256" key="28">
    <source>
        <dbReference type="ARBA" id="ARBA00048339"/>
    </source>
</evidence>
<evidence type="ECO:0000256" key="26">
    <source>
        <dbReference type="ARBA" id="ARBA00033987"/>
    </source>
</evidence>
<evidence type="ECO:0000256" key="24">
    <source>
        <dbReference type="ARBA" id="ARBA00024164"/>
    </source>
</evidence>
<dbReference type="InterPro" id="IPR049296">
    <property type="entry name" value="PARP1-like_PADR1_N"/>
</dbReference>
<dbReference type="InterPro" id="IPR012317">
    <property type="entry name" value="Poly(ADP-ribose)pol_cat_dom"/>
</dbReference>
<evidence type="ECO:0000256" key="3">
    <source>
        <dbReference type="ARBA" id="ARBA00004604"/>
    </source>
</evidence>
<evidence type="ECO:0000256" key="27">
    <source>
        <dbReference type="ARBA" id="ARBA00048241"/>
    </source>
</evidence>
<dbReference type="GO" id="GO:0006302">
    <property type="term" value="P:double-strand break repair"/>
    <property type="evidence" value="ECO:0007669"/>
    <property type="project" value="TreeGrafter"/>
</dbReference>
<dbReference type="PANTHER" id="PTHR10459:SF112">
    <property type="entry name" value="POLY [ADP-RIBOSE] POLYMERASE 1"/>
    <property type="match status" value="1"/>
</dbReference>
<dbReference type="InterPro" id="IPR036930">
    <property type="entry name" value="WGR_dom_sf"/>
</dbReference>
<organism evidence="36 37">
    <name type="scientific">Panagrolaimus davidi</name>
    <dbReference type="NCBI Taxonomy" id="227884"/>
    <lineage>
        <taxon>Eukaryota</taxon>
        <taxon>Metazoa</taxon>
        <taxon>Ecdysozoa</taxon>
        <taxon>Nematoda</taxon>
        <taxon>Chromadorea</taxon>
        <taxon>Rhabditida</taxon>
        <taxon>Tylenchina</taxon>
        <taxon>Panagrolaimomorpha</taxon>
        <taxon>Panagrolaimoidea</taxon>
        <taxon>Panagrolaimidae</taxon>
        <taxon>Panagrolaimus</taxon>
    </lineage>
</organism>
<dbReference type="InterPro" id="IPR050800">
    <property type="entry name" value="ARTD/PARP"/>
</dbReference>
<evidence type="ECO:0000256" key="22">
    <source>
        <dbReference type="ARBA" id="ARBA00023242"/>
    </source>
</evidence>
<feature type="region of interest" description="Disordered" evidence="31">
    <location>
        <begin position="97"/>
        <end position="125"/>
    </location>
</feature>
<comment type="catalytic activity">
    <reaction evidence="27">
        <text>L-histidyl-[protein] + NAD(+) = N(tele)-(ADP-D-ribosyl)-L-histidyl-[protein] + nicotinamide + H(+)</text>
        <dbReference type="Rhea" id="RHEA:72071"/>
        <dbReference type="Rhea" id="RHEA-COMP:9745"/>
        <dbReference type="Rhea" id="RHEA-COMP:18085"/>
        <dbReference type="ChEBI" id="CHEBI:15378"/>
        <dbReference type="ChEBI" id="CHEBI:17154"/>
        <dbReference type="ChEBI" id="CHEBI:29979"/>
        <dbReference type="ChEBI" id="CHEBI:57540"/>
        <dbReference type="ChEBI" id="CHEBI:191398"/>
    </reaction>
    <physiologicalReaction direction="left-to-right" evidence="27">
        <dbReference type="Rhea" id="RHEA:72072"/>
    </physiologicalReaction>
</comment>
<dbReference type="Pfam" id="PF08063">
    <property type="entry name" value="Zn_ribbon_PADR1"/>
    <property type="match status" value="1"/>
</dbReference>
<evidence type="ECO:0000256" key="10">
    <source>
        <dbReference type="ARBA" id="ARBA00022679"/>
    </source>
</evidence>
<dbReference type="PROSITE" id="PS00347">
    <property type="entry name" value="ZF_PARP_1"/>
    <property type="match status" value="1"/>
</dbReference>
<dbReference type="Gene3D" id="3.30.1740.10">
    <property type="entry name" value="Zinc finger, PARP-type"/>
    <property type="match status" value="1"/>
</dbReference>
<evidence type="ECO:0000256" key="13">
    <source>
        <dbReference type="ARBA" id="ARBA00022737"/>
    </source>
</evidence>
<comment type="catalytic activity">
    <reaction evidence="24">
        <text>L-aspartyl-[protein] + NAD(+) = 4-O-(ADP-D-ribosyl)-L-aspartyl-[protein] + nicotinamide</text>
        <dbReference type="Rhea" id="RHEA:54424"/>
        <dbReference type="Rhea" id="RHEA-COMP:9867"/>
        <dbReference type="Rhea" id="RHEA-COMP:13832"/>
        <dbReference type="ChEBI" id="CHEBI:17154"/>
        <dbReference type="ChEBI" id="CHEBI:29961"/>
        <dbReference type="ChEBI" id="CHEBI:57540"/>
        <dbReference type="ChEBI" id="CHEBI:138102"/>
    </reaction>
    <physiologicalReaction direction="left-to-right" evidence="24">
        <dbReference type="Rhea" id="RHEA:54425"/>
    </physiologicalReaction>
</comment>
<dbReference type="SUPFAM" id="SSF142921">
    <property type="entry name" value="WGR domain-like"/>
    <property type="match status" value="1"/>
</dbReference>
<sequence length="793" mass="91019">MSSIDSSFGVDYAITEKSWCKECKQPIPKNQLRMSVRAPSDVHGGAEDNWFHFHCFWDSAAKDEQIYERDIYRIELLKWNDQEKIRQKIAESKDLLNSSDSSSSKFQLKSEGANKKRKSLEAVSIPKKKQKVDNLSSDLQTKLKKQTNTYCNIRDELTETLSVEEAIQFLKANDRFKRKNDGDREVFEQLTDCIVFGVPDRCRKCPGGVLFYCPSQHTYRCYGKASAYASCQYRDRNPPRISLKVPSGFDRNELFFELPVSFMIQERCYSPGLDFVGMITPVSSPLIEKCKKRLSLPESVEKPFVKNGCTIDGRAYFARYSSVFTDTDGTLYQAYLGFSDISRNLNNFYKLQLLKHDKKEEYYLYRSWGRIGTPGGLKLECFNKDIDRAIKEFKRIFFEKTGNLWENRKTFVKHPCLHDIVEIEVVEKDCNKFQSFDVNTPKSKLPVPIKKLIGSLFDIEIMKESLMAMNVDLQKMPLGKISKSNIMKAMFILKQLESDIRDGASSVSILELSNQFYTLIPHACVSQAPSLLNNDKIIHEKTQLLIDLFQIEIAFSFIDDNDSQNDEKEVDPIDKYYEKLHCKVKILSNDTPEFEIIQSNLFQNHAPTHTEYSLEIIEVFKIEREGEETRFKRNIGNRNLLWHGSKTSNFAGILSQGLRIAPPEAPVNGYMFGKGIYFADMVSKSANYCGITNGEGYLLLSEVALGQIQEERHSDDLIKKPAKGKSSVKGLGQSVPNKLQHQVTKDGINVPIGVPIVRKNGFRNYPLLYNEYIVYDEAQVKMKYLIKAKFNSK</sequence>
<dbReference type="GO" id="GO:0070212">
    <property type="term" value="P:protein poly-ADP-ribosylation"/>
    <property type="evidence" value="ECO:0007669"/>
    <property type="project" value="TreeGrafter"/>
</dbReference>
<evidence type="ECO:0000256" key="16">
    <source>
        <dbReference type="ARBA" id="ARBA00022833"/>
    </source>
</evidence>
<dbReference type="InterPro" id="IPR012982">
    <property type="entry name" value="PARP1-like_PADR1_Zn_ribbon"/>
</dbReference>
<evidence type="ECO:0000256" key="30">
    <source>
        <dbReference type="RuleBase" id="RU362114"/>
    </source>
</evidence>
<evidence type="ECO:0000256" key="9">
    <source>
        <dbReference type="ARBA" id="ARBA00022676"/>
    </source>
</evidence>
<evidence type="ECO:0000256" key="21">
    <source>
        <dbReference type="ARBA" id="ARBA00023163"/>
    </source>
</evidence>
<keyword evidence="5" id="KW-0963">Cytoplasm</keyword>
<reference evidence="37" key="1">
    <citation type="submission" date="2022-11" db="UniProtKB">
        <authorList>
            <consortium name="WormBaseParasite"/>
        </authorList>
    </citation>
    <scope>IDENTIFICATION</scope>
</reference>
<comment type="similarity">
    <text evidence="25">Belongs to the ARTD/PARP family.</text>
</comment>
<evidence type="ECO:0000256" key="6">
    <source>
        <dbReference type="ARBA" id="ARBA00022499"/>
    </source>
</evidence>
<name>A0A914PKY9_9BILA</name>
<protein>
    <recommendedName>
        <fullName evidence="30">Poly [ADP-ribose] polymerase</fullName>
        <shortName evidence="30">PARP</shortName>
        <ecNumber evidence="30">2.4.2.-</ecNumber>
    </recommendedName>
</protein>
<dbReference type="PROSITE" id="PS52007">
    <property type="entry name" value="PADR1"/>
    <property type="match status" value="1"/>
</dbReference>
<comment type="catalytic activity">
    <reaction evidence="28">
        <text>L-tyrosyl-[protein] + NAD(+) = O-(ADP-D-ribosyl)-L-tyrosyl-[protein] + nicotinamide + H(+)</text>
        <dbReference type="Rhea" id="RHEA:58236"/>
        <dbReference type="Rhea" id="RHEA-COMP:10136"/>
        <dbReference type="Rhea" id="RHEA-COMP:15092"/>
        <dbReference type="ChEBI" id="CHEBI:15378"/>
        <dbReference type="ChEBI" id="CHEBI:17154"/>
        <dbReference type="ChEBI" id="CHEBI:46858"/>
        <dbReference type="ChEBI" id="CHEBI:57540"/>
        <dbReference type="ChEBI" id="CHEBI:142557"/>
    </reaction>
    <physiologicalReaction direction="left-to-right" evidence="28">
        <dbReference type="Rhea" id="RHEA:58237"/>
    </physiologicalReaction>
</comment>
<dbReference type="SMART" id="SM01336">
    <property type="entry name" value="zf-PARP"/>
    <property type="match status" value="1"/>
</dbReference>
<keyword evidence="4" id="KW-0158">Chromosome</keyword>
<keyword evidence="11" id="KW-0548">Nucleotidyltransferase</keyword>
<dbReference type="SUPFAM" id="SSF57716">
    <property type="entry name" value="Glucocorticoid receptor-like (DNA-binding domain)"/>
    <property type="match status" value="1"/>
</dbReference>
<keyword evidence="14" id="KW-0013">ADP-ribosylation</keyword>
<dbReference type="Gene3D" id="1.20.142.10">
    <property type="entry name" value="Poly(ADP-ribose) polymerase, regulatory domain"/>
    <property type="match status" value="1"/>
</dbReference>
<dbReference type="GO" id="GO:0008270">
    <property type="term" value="F:zinc ion binding"/>
    <property type="evidence" value="ECO:0007669"/>
    <property type="project" value="UniProtKB-KW"/>
</dbReference>
<dbReference type="GO" id="GO:1990404">
    <property type="term" value="F:NAD+-protein mono-ADP-ribosyltransferase activity"/>
    <property type="evidence" value="ECO:0007669"/>
    <property type="project" value="TreeGrafter"/>
</dbReference>
<keyword evidence="12" id="KW-0479">Metal-binding</keyword>
<dbReference type="SUPFAM" id="SSF47587">
    <property type="entry name" value="Domain of poly(ADP-ribose) polymerase"/>
    <property type="match status" value="1"/>
</dbReference>
<feature type="domain" description="PARP-type" evidence="32">
    <location>
        <begin position="8"/>
        <end position="93"/>
    </location>
</feature>
<evidence type="ECO:0000256" key="12">
    <source>
        <dbReference type="ARBA" id="ARBA00022723"/>
    </source>
</evidence>
<keyword evidence="7" id="KW-0021">Allosteric enzyme</keyword>
<keyword evidence="19 30" id="KW-0520">NAD</keyword>
<comment type="subcellular location">
    <subcellularLocation>
        <location evidence="1">Chromosome</location>
    </subcellularLocation>
    <subcellularLocation>
        <location evidence="2">Cytoplasm</location>
        <location evidence="2">Cytosol</location>
    </subcellularLocation>
    <subcellularLocation>
        <location evidence="3">Nucleus</location>
        <location evidence="3">Nucleolus</location>
    </subcellularLocation>
</comment>
<evidence type="ECO:0000256" key="2">
    <source>
        <dbReference type="ARBA" id="ARBA00004514"/>
    </source>
</evidence>
<evidence type="ECO:0000256" key="5">
    <source>
        <dbReference type="ARBA" id="ARBA00022490"/>
    </source>
</evidence>
<evidence type="ECO:0000256" key="15">
    <source>
        <dbReference type="ARBA" id="ARBA00022771"/>
    </source>
</evidence>
<keyword evidence="15" id="KW-0863">Zinc-finger</keyword>
<dbReference type="SUPFAM" id="SSF56399">
    <property type="entry name" value="ADP-ribosylation"/>
    <property type="match status" value="1"/>
</dbReference>
<dbReference type="SMART" id="SM01335">
    <property type="entry name" value="PADR1"/>
    <property type="match status" value="1"/>
</dbReference>
<keyword evidence="17" id="KW-0391">Immunity</keyword>
<dbReference type="GO" id="GO:0003950">
    <property type="term" value="F:NAD+ poly-ADP-ribosyltransferase activity"/>
    <property type="evidence" value="ECO:0007669"/>
    <property type="project" value="UniProtKB-UniRule"/>
</dbReference>
<evidence type="ECO:0000256" key="14">
    <source>
        <dbReference type="ARBA" id="ARBA00022765"/>
    </source>
</evidence>
<dbReference type="PROSITE" id="PS51060">
    <property type="entry name" value="PARP_ALPHA_HD"/>
    <property type="match status" value="1"/>
</dbReference>
<dbReference type="GO" id="GO:0045087">
    <property type="term" value="P:innate immune response"/>
    <property type="evidence" value="ECO:0007669"/>
    <property type="project" value="UniProtKB-KW"/>
</dbReference>
<dbReference type="GO" id="GO:0016779">
    <property type="term" value="F:nucleotidyltransferase activity"/>
    <property type="evidence" value="ECO:0007669"/>
    <property type="project" value="UniProtKB-KW"/>
</dbReference>
<evidence type="ECO:0000259" key="33">
    <source>
        <dbReference type="PROSITE" id="PS51059"/>
    </source>
</evidence>
<evidence type="ECO:0000259" key="34">
    <source>
        <dbReference type="PROSITE" id="PS51060"/>
    </source>
</evidence>
<evidence type="ECO:0000256" key="23">
    <source>
        <dbReference type="ARBA" id="ARBA00024159"/>
    </source>
</evidence>